<accession>A0A026W5D7</accession>
<sequence>MGEKFCGVSHKFYPVSPVSRIDTRDIDGTFTAGRRVVLDDNGAELAFKLGL</sequence>
<evidence type="ECO:0000313" key="2">
    <source>
        <dbReference type="Proteomes" id="UP000053097"/>
    </source>
</evidence>
<name>A0A026W5D7_OOCBI</name>
<evidence type="ECO:0000313" key="1">
    <source>
        <dbReference type="EMBL" id="EZA50244.1"/>
    </source>
</evidence>
<dbReference type="EMBL" id="KK107467">
    <property type="protein sequence ID" value="EZA50244.1"/>
    <property type="molecule type" value="Genomic_DNA"/>
</dbReference>
<gene>
    <name evidence="1" type="ORF">X777_11082</name>
</gene>
<proteinExistence type="predicted"/>
<reference evidence="1 2" key="1">
    <citation type="journal article" date="2014" name="Curr. Biol.">
        <title>The genome of the clonal raider ant Cerapachys biroi.</title>
        <authorList>
            <person name="Oxley P.R."/>
            <person name="Ji L."/>
            <person name="Fetter-Pruneda I."/>
            <person name="McKenzie S.K."/>
            <person name="Li C."/>
            <person name="Hu H."/>
            <person name="Zhang G."/>
            <person name="Kronauer D.J."/>
        </authorList>
    </citation>
    <scope>NUCLEOTIDE SEQUENCE [LARGE SCALE GENOMIC DNA]</scope>
</reference>
<dbReference type="AlphaFoldDB" id="A0A026W5D7"/>
<dbReference type="Proteomes" id="UP000053097">
    <property type="component" value="Unassembled WGS sequence"/>
</dbReference>
<keyword evidence="2" id="KW-1185">Reference proteome</keyword>
<protein>
    <submittedName>
        <fullName evidence="1">Uncharacterized protein</fullName>
    </submittedName>
</protein>
<organism evidence="1 2">
    <name type="scientific">Ooceraea biroi</name>
    <name type="common">Clonal raider ant</name>
    <name type="synonym">Cerapachys biroi</name>
    <dbReference type="NCBI Taxonomy" id="2015173"/>
    <lineage>
        <taxon>Eukaryota</taxon>
        <taxon>Metazoa</taxon>
        <taxon>Ecdysozoa</taxon>
        <taxon>Arthropoda</taxon>
        <taxon>Hexapoda</taxon>
        <taxon>Insecta</taxon>
        <taxon>Pterygota</taxon>
        <taxon>Neoptera</taxon>
        <taxon>Endopterygota</taxon>
        <taxon>Hymenoptera</taxon>
        <taxon>Apocrita</taxon>
        <taxon>Aculeata</taxon>
        <taxon>Formicoidea</taxon>
        <taxon>Formicidae</taxon>
        <taxon>Dorylinae</taxon>
        <taxon>Ooceraea</taxon>
    </lineage>
</organism>